<keyword evidence="11" id="KW-1185">Reference proteome</keyword>
<dbReference type="SUPFAM" id="SSF52833">
    <property type="entry name" value="Thioredoxin-like"/>
    <property type="match status" value="2"/>
</dbReference>
<protein>
    <submittedName>
        <fullName evidence="10">Protein-disulfide reductase</fullName>
        <ecNumber evidence="10">1.8.1.8</ecNumber>
    </submittedName>
</protein>
<feature type="transmembrane region" description="Helical" evidence="7">
    <location>
        <begin position="198"/>
        <end position="219"/>
    </location>
</feature>
<feature type="domain" description="Thioredoxin" evidence="9">
    <location>
        <begin position="458"/>
        <end position="611"/>
    </location>
</feature>
<evidence type="ECO:0000256" key="5">
    <source>
        <dbReference type="ARBA" id="ARBA00022989"/>
    </source>
</evidence>
<dbReference type="PANTHER" id="PTHR32234:SF0">
    <property type="entry name" value="THIOL:DISULFIDE INTERCHANGE PROTEIN DSBD"/>
    <property type="match status" value="1"/>
</dbReference>
<feature type="domain" description="Thioredoxin" evidence="9">
    <location>
        <begin position="306"/>
        <end position="430"/>
    </location>
</feature>
<dbReference type="AlphaFoldDB" id="D0LTT0"/>
<feature type="signal peptide" evidence="8">
    <location>
        <begin position="1"/>
        <end position="23"/>
    </location>
</feature>
<feature type="transmembrane region" description="Helical" evidence="7">
    <location>
        <begin position="79"/>
        <end position="105"/>
    </location>
</feature>
<dbReference type="Gene3D" id="3.40.30.10">
    <property type="entry name" value="Glutaredoxin"/>
    <property type="match status" value="2"/>
</dbReference>
<dbReference type="Pfam" id="PF13899">
    <property type="entry name" value="Thioredoxin_7"/>
    <property type="match status" value="2"/>
</dbReference>
<dbReference type="GO" id="GO:0017004">
    <property type="term" value="P:cytochrome complex assembly"/>
    <property type="evidence" value="ECO:0007669"/>
    <property type="project" value="UniProtKB-KW"/>
</dbReference>
<dbReference type="Pfam" id="PF02683">
    <property type="entry name" value="DsbD_TM"/>
    <property type="match status" value="1"/>
</dbReference>
<dbReference type="EC" id="1.8.1.8" evidence="10"/>
<dbReference type="InterPro" id="IPR003834">
    <property type="entry name" value="Cyt_c_assmbl_TM_dom"/>
</dbReference>
<dbReference type="GO" id="GO:0005886">
    <property type="term" value="C:plasma membrane"/>
    <property type="evidence" value="ECO:0007669"/>
    <property type="project" value="UniProtKB-SubCell"/>
</dbReference>
<evidence type="ECO:0000256" key="4">
    <source>
        <dbReference type="ARBA" id="ARBA00022748"/>
    </source>
</evidence>
<evidence type="ECO:0000313" key="10">
    <source>
        <dbReference type="EMBL" id="ACY15774.1"/>
    </source>
</evidence>
<evidence type="ECO:0000313" key="11">
    <source>
        <dbReference type="Proteomes" id="UP000001880"/>
    </source>
</evidence>
<evidence type="ECO:0000256" key="7">
    <source>
        <dbReference type="SAM" id="Phobius"/>
    </source>
</evidence>
<keyword evidence="3 7" id="KW-0812">Transmembrane</keyword>
<evidence type="ECO:0000259" key="9">
    <source>
        <dbReference type="PROSITE" id="PS51352"/>
    </source>
</evidence>
<keyword evidence="8" id="KW-0732">Signal</keyword>
<dbReference type="eggNOG" id="COG4232">
    <property type="taxonomic scope" value="Bacteria"/>
</dbReference>
<keyword evidence="10" id="KW-0560">Oxidoreductase</keyword>
<name>D0LTT0_HALO1</name>
<feature type="transmembrane region" description="Helical" evidence="7">
    <location>
        <begin position="117"/>
        <end position="138"/>
    </location>
</feature>
<feature type="transmembrane region" description="Helical" evidence="7">
    <location>
        <begin position="39"/>
        <end position="67"/>
    </location>
</feature>
<dbReference type="PROSITE" id="PS51352">
    <property type="entry name" value="THIOREDOXIN_2"/>
    <property type="match status" value="2"/>
</dbReference>
<keyword evidence="2" id="KW-1003">Cell membrane</keyword>
<proteinExistence type="predicted"/>
<evidence type="ECO:0000256" key="6">
    <source>
        <dbReference type="ARBA" id="ARBA00023136"/>
    </source>
</evidence>
<dbReference type="InterPro" id="IPR036249">
    <property type="entry name" value="Thioredoxin-like_sf"/>
</dbReference>
<evidence type="ECO:0000256" key="3">
    <source>
        <dbReference type="ARBA" id="ARBA00022692"/>
    </source>
</evidence>
<reference evidence="10 11" key="1">
    <citation type="journal article" date="2010" name="Stand. Genomic Sci.">
        <title>Complete genome sequence of Haliangium ochraceum type strain (SMP-2).</title>
        <authorList>
            <consortium name="US DOE Joint Genome Institute (JGI-PGF)"/>
            <person name="Ivanova N."/>
            <person name="Daum C."/>
            <person name="Lang E."/>
            <person name="Abt B."/>
            <person name="Kopitz M."/>
            <person name="Saunders E."/>
            <person name="Lapidus A."/>
            <person name="Lucas S."/>
            <person name="Glavina Del Rio T."/>
            <person name="Nolan M."/>
            <person name="Tice H."/>
            <person name="Copeland A."/>
            <person name="Cheng J.F."/>
            <person name="Chen F."/>
            <person name="Bruce D."/>
            <person name="Goodwin L."/>
            <person name="Pitluck S."/>
            <person name="Mavromatis K."/>
            <person name="Pati A."/>
            <person name="Mikhailova N."/>
            <person name="Chen A."/>
            <person name="Palaniappan K."/>
            <person name="Land M."/>
            <person name="Hauser L."/>
            <person name="Chang Y.J."/>
            <person name="Jeffries C.D."/>
            <person name="Detter J.C."/>
            <person name="Brettin T."/>
            <person name="Rohde M."/>
            <person name="Goker M."/>
            <person name="Bristow J."/>
            <person name="Markowitz V."/>
            <person name="Eisen J.A."/>
            <person name="Hugenholtz P."/>
            <person name="Kyrpides N.C."/>
            <person name="Klenk H.P."/>
        </authorList>
    </citation>
    <scope>NUCLEOTIDE SEQUENCE [LARGE SCALE GENOMIC DNA]</scope>
    <source>
        <strain evidence="11">DSM 14365 / CIP 107738 / JCM 11303 / AJ 13395 / SMP-2</strain>
    </source>
</reference>
<dbReference type="PANTHER" id="PTHR32234">
    <property type="entry name" value="THIOL:DISULFIDE INTERCHANGE PROTEIN DSBD"/>
    <property type="match status" value="1"/>
</dbReference>
<dbReference type="STRING" id="502025.Hoch_3272"/>
<gene>
    <name evidence="10" type="ordered locus">Hoch_3272</name>
</gene>
<feature type="transmembrane region" description="Helical" evidence="7">
    <location>
        <begin position="261"/>
        <end position="283"/>
    </location>
</feature>
<evidence type="ECO:0000256" key="8">
    <source>
        <dbReference type="SAM" id="SignalP"/>
    </source>
</evidence>
<keyword evidence="4" id="KW-0201">Cytochrome c-type biogenesis</keyword>
<dbReference type="EMBL" id="CP001804">
    <property type="protein sequence ID" value="ACY15774.1"/>
    <property type="molecule type" value="Genomic_DNA"/>
</dbReference>
<dbReference type="GO" id="GO:0045454">
    <property type="term" value="P:cell redox homeostasis"/>
    <property type="evidence" value="ECO:0007669"/>
    <property type="project" value="TreeGrafter"/>
</dbReference>
<organism evidence="10 11">
    <name type="scientific">Haliangium ochraceum (strain DSM 14365 / JCM 11303 / SMP-2)</name>
    <dbReference type="NCBI Taxonomy" id="502025"/>
    <lineage>
        <taxon>Bacteria</taxon>
        <taxon>Pseudomonadati</taxon>
        <taxon>Myxococcota</taxon>
        <taxon>Polyangia</taxon>
        <taxon>Haliangiales</taxon>
        <taxon>Kofleriaceae</taxon>
        <taxon>Haliangium</taxon>
    </lineage>
</organism>
<feature type="chain" id="PRO_5003010908" evidence="8">
    <location>
        <begin position="24"/>
        <end position="611"/>
    </location>
</feature>
<dbReference type="InterPro" id="IPR013766">
    <property type="entry name" value="Thioredoxin_domain"/>
</dbReference>
<keyword evidence="6 7" id="KW-0472">Membrane</keyword>
<feature type="transmembrane region" description="Helical" evidence="7">
    <location>
        <begin position="231"/>
        <end position="249"/>
    </location>
</feature>
<dbReference type="HOGENOM" id="CLU_014657_3_1_7"/>
<keyword evidence="5 7" id="KW-1133">Transmembrane helix</keyword>
<evidence type="ECO:0000256" key="2">
    <source>
        <dbReference type="ARBA" id="ARBA00022475"/>
    </source>
</evidence>
<sequence>MPKRLPPVLAALLVLLVPALAFAQGGGFEDQLARGWLWAHLAVFGAGFLTSLTPCVYPMIPIVVGVFGARDEDVTRQKAFALASAYVLGMGAMYAVLGIVFALIGKQFGSILSDPKVVFPIVALYLALAASMFGAFELNLPASLQARLSRVGGRGYGGAFGMGLVGGLTAAPCTGPILVGILGYVATTRDVVAGASLLFTYAIGMGVLFWLLAAFTVSLPKSGRWMESVKSFGGIALLAVSIFFLRPIFPAIAEFGGSELSVLALAIGLIVLGIALGAIHLSFHAGWPVRIRKGLGVLFTVVGLTLAVNWTLSAERELPWHYDEQAAFAAAEAEDKGVMIDFAADWCTPCAELELTFATDEVYEALSEDYVFLKFDVSKGTEEDEAKQEKWNAETLPAVVFTDAAGEELGRVSEYLKPAPFLAVVHAASAKLRGHEPEAAAATPAAAAELAAVAAEPAAAQASADDIAVPAAGAATVKGAAEDTADKAEVKIEGHGELSWRTDERAAFAEAAATGKRVVVDFHGTWCTGCVEMDENAWSEPAVASVIDEAFVPLRLDVTEGNPADEALQAKYAADSLPMVIVVDTEGVEHGRLAGAASSTDLIGLLTTCSS</sequence>
<feature type="transmembrane region" description="Helical" evidence="7">
    <location>
        <begin position="295"/>
        <end position="312"/>
    </location>
</feature>
<dbReference type="RefSeq" id="WP_012828374.1">
    <property type="nucleotide sequence ID" value="NC_013440.1"/>
</dbReference>
<feature type="transmembrane region" description="Helical" evidence="7">
    <location>
        <begin position="159"/>
        <end position="186"/>
    </location>
</feature>
<dbReference type="Proteomes" id="UP000001880">
    <property type="component" value="Chromosome"/>
</dbReference>
<dbReference type="GO" id="GO:0047134">
    <property type="term" value="F:protein-disulfide reductase [NAD(P)H] activity"/>
    <property type="evidence" value="ECO:0007669"/>
    <property type="project" value="UniProtKB-EC"/>
</dbReference>
<comment type="subcellular location">
    <subcellularLocation>
        <location evidence="1">Cell membrane</location>
        <topology evidence="1">Multi-pass membrane protein</topology>
    </subcellularLocation>
</comment>
<accession>D0LTT0</accession>
<dbReference type="OrthoDB" id="9811036at2"/>
<evidence type="ECO:0000256" key="1">
    <source>
        <dbReference type="ARBA" id="ARBA00004651"/>
    </source>
</evidence>
<dbReference type="KEGG" id="hoh:Hoch_3272"/>